<accession>A0A6J5MA59</accession>
<organism evidence="1">
    <name type="scientific">uncultured Caudovirales phage</name>
    <dbReference type="NCBI Taxonomy" id="2100421"/>
    <lineage>
        <taxon>Viruses</taxon>
        <taxon>Duplodnaviria</taxon>
        <taxon>Heunggongvirae</taxon>
        <taxon>Uroviricota</taxon>
        <taxon>Caudoviricetes</taxon>
        <taxon>Peduoviridae</taxon>
        <taxon>Maltschvirus</taxon>
        <taxon>Maltschvirus maltsch</taxon>
    </lineage>
</organism>
<evidence type="ECO:0000313" key="1">
    <source>
        <dbReference type="EMBL" id="CAB4143915.1"/>
    </source>
</evidence>
<dbReference type="EMBL" id="LR796437">
    <property type="protein sequence ID" value="CAB4143915.1"/>
    <property type="molecule type" value="Genomic_DNA"/>
</dbReference>
<gene>
    <name evidence="1" type="ORF">UFOVP458_5</name>
</gene>
<proteinExistence type="predicted"/>
<sequence length="245" mass="29072">MNNLPMIANRVEEKIQDVQLVIQNRELRIFKTGIKEAIPKITQVLTQLLPVYGIEPKPEQLIELTDFVASYKLLSVDEIKLAFEKFAKDELNLNEHKLYGKIDLHAIGRILTAYTTWRQKIYFAMDSDLQAKKDEEDRIKRLGKVAEEYDKDFDNKLKNFNKTLEEIPIFWYDECVKRGYINDWFYGEKEALWEEAQEMARNEKPESDSMIDRKNHLRKIEEGNMPRARALAYKLAVWRKVLLRD</sequence>
<name>A0A6J5MA59_9CAUD</name>
<protein>
    <submittedName>
        <fullName evidence="1">Uncharacterized protein</fullName>
    </submittedName>
</protein>
<reference evidence="1" key="1">
    <citation type="submission" date="2020-04" db="EMBL/GenBank/DDBJ databases">
        <authorList>
            <person name="Chiriac C."/>
            <person name="Salcher M."/>
            <person name="Ghai R."/>
            <person name="Kavagutti S V."/>
        </authorList>
    </citation>
    <scope>NUCLEOTIDE SEQUENCE</scope>
</reference>